<evidence type="ECO:0000256" key="2">
    <source>
        <dbReference type="ARBA" id="ARBA00022723"/>
    </source>
</evidence>
<dbReference type="PANTHER" id="PTHR11804:SF84">
    <property type="entry name" value="SACCHAROLYSIN"/>
    <property type="match status" value="1"/>
</dbReference>
<dbReference type="InterPro" id="IPR042088">
    <property type="entry name" value="OligoPept_F_C"/>
</dbReference>
<organism evidence="10 11">
    <name type="scientific">Metamycoplasma equirhinis</name>
    <dbReference type="NCBI Taxonomy" id="92402"/>
    <lineage>
        <taxon>Bacteria</taxon>
        <taxon>Bacillati</taxon>
        <taxon>Mycoplasmatota</taxon>
        <taxon>Mycoplasmoidales</taxon>
        <taxon>Metamycoplasmataceae</taxon>
        <taxon>Metamycoplasma</taxon>
    </lineage>
</organism>
<sequence length="611" mass="71438">MTKLKKYNSYQEIEEKYRFDLEDILNGKSYEKLEDEYFKLFDKIIEIKDSKYESLQNYQNYLKLANQMQILSNKISNYLSNTLNTNIVDTEINKKIAVFESRAAEYTKRNGSESNRIAKNRKLIEKWLDEPALKNVRKDLIAILENLDHKLDDSVETFINATANGDPNPEEIFSILTDSEIDFGYAISKKGTKHKITEATRISLLKSADESIRKSTYFNYPNAFVVHKQSLAKLLYQHIKEISVQALYRKYPSSLDSILSADHVDKKLLEVIYNSVQENMPIFRRYFQAKSRFYKAKFNKKMQKWDAAVDLVKIKSNYSIEDAQKILSEITKVMPGEYHDIVTQAIKERWVDYINVPSKRSGAYSIGESYGLNKIYILMNFDGTLNSVNTLCHEMGHSMHSYFSNKTQPIERSQYPIFLAEIASIFNELLLNDYLITNAKSDKEKFYLINESINDFIGTVLRQTQWSNFEFELYEAIDKNLPVNTYEAIEEIYVNNAKKYSFKSASEKIGNPLNVYSVMVPHFYYYFYVYKYALGYIVANVFFQKYKTEGKVALENYLNKFLSAGDKNWPTEILKEAGVDIYSKDIYNKAFKILNEKVSYYIQLGKKIFKK</sequence>
<evidence type="ECO:0000256" key="4">
    <source>
        <dbReference type="ARBA" id="ARBA00022833"/>
    </source>
</evidence>
<dbReference type="NCBIfam" id="TIGR00181">
    <property type="entry name" value="pepF"/>
    <property type="match status" value="1"/>
</dbReference>
<accession>A0ABZ0PAM3</accession>
<dbReference type="GeneID" id="94493858"/>
<dbReference type="SUPFAM" id="SSF55486">
    <property type="entry name" value="Metalloproteases ('zincins'), catalytic domain"/>
    <property type="match status" value="1"/>
</dbReference>
<dbReference type="InterPro" id="IPR001567">
    <property type="entry name" value="Pept_M3A_M3B_dom"/>
</dbReference>
<comment type="similarity">
    <text evidence="6">Belongs to the peptidase M3B family.</text>
</comment>
<keyword evidence="1 6" id="KW-0645">Protease</keyword>
<dbReference type="Proteomes" id="UP001303601">
    <property type="component" value="Chromosome"/>
</dbReference>
<dbReference type="Gene3D" id="1.20.140.70">
    <property type="entry name" value="Oligopeptidase f, N-terminal domain"/>
    <property type="match status" value="1"/>
</dbReference>
<dbReference type="EC" id="3.4.24.-" evidence="6"/>
<feature type="transmembrane region" description="Helical" evidence="7">
    <location>
        <begin position="523"/>
        <end position="543"/>
    </location>
</feature>
<keyword evidence="2 6" id="KW-0479">Metal-binding</keyword>
<dbReference type="Pfam" id="PF08439">
    <property type="entry name" value="Peptidase_M3_N"/>
    <property type="match status" value="1"/>
</dbReference>
<keyword evidence="3 6" id="KW-0378">Hydrolase</keyword>
<dbReference type="InterPro" id="IPR004438">
    <property type="entry name" value="Peptidase_M3B"/>
</dbReference>
<feature type="domain" description="Peptidase M3A/M3B catalytic" evidence="8">
    <location>
        <begin position="204"/>
        <end position="592"/>
    </location>
</feature>
<dbReference type="Pfam" id="PF01432">
    <property type="entry name" value="Peptidase_M3"/>
    <property type="match status" value="1"/>
</dbReference>
<reference evidence="10" key="1">
    <citation type="submission" date="2023-11" db="EMBL/GenBank/DDBJ databases">
        <title>Completed genome sequence of Mycoplasma equirhinis type strain M432/72.</title>
        <authorList>
            <person name="Spergser J."/>
        </authorList>
    </citation>
    <scope>NUCLEOTIDE SEQUENCE [LARGE SCALE GENOMIC DNA]</scope>
    <source>
        <strain evidence="10">M432/72</strain>
    </source>
</reference>
<feature type="domain" description="Oligopeptidase F N-terminal" evidence="9">
    <location>
        <begin position="121"/>
        <end position="183"/>
    </location>
</feature>
<evidence type="ECO:0000256" key="3">
    <source>
        <dbReference type="ARBA" id="ARBA00022801"/>
    </source>
</evidence>
<dbReference type="Gene3D" id="1.10.1370.20">
    <property type="entry name" value="Oligoendopeptidase f, C-terminal domain"/>
    <property type="match status" value="1"/>
</dbReference>
<protein>
    <recommendedName>
        <fullName evidence="6">Oligopeptidase F</fullName>
        <ecNumber evidence="6">3.4.24.-</ecNumber>
    </recommendedName>
</protein>
<evidence type="ECO:0000256" key="6">
    <source>
        <dbReference type="RuleBase" id="RU368091"/>
    </source>
</evidence>
<evidence type="ECO:0000259" key="9">
    <source>
        <dbReference type="Pfam" id="PF08439"/>
    </source>
</evidence>
<evidence type="ECO:0000259" key="8">
    <source>
        <dbReference type="Pfam" id="PF01432"/>
    </source>
</evidence>
<comment type="cofactor">
    <cofactor evidence="6">
        <name>Zn(2+)</name>
        <dbReference type="ChEBI" id="CHEBI:29105"/>
    </cofactor>
    <text evidence="6">Binds 1 zinc ion.</text>
</comment>
<dbReference type="InterPro" id="IPR045090">
    <property type="entry name" value="Pept_M3A_M3B"/>
</dbReference>
<dbReference type="RefSeq" id="WP_140031247.1">
    <property type="nucleotide sequence ID" value="NZ_CP137845.1"/>
</dbReference>
<evidence type="ECO:0000313" key="10">
    <source>
        <dbReference type="EMBL" id="WPB53945.1"/>
    </source>
</evidence>
<keyword evidence="11" id="KW-1185">Reference proteome</keyword>
<evidence type="ECO:0000313" key="11">
    <source>
        <dbReference type="Proteomes" id="UP001303601"/>
    </source>
</evidence>
<evidence type="ECO:0000256" key="5">
    <source>
        <dbReference type="ARBA" id="ARBA00023049"/>
    </source>
</evidence>
<evidence type="ECO:0000256" key="1">
    <source>
        <dbReference type="ARBA" id="ARBA00022670"/>
    </source>
</evidence>
<keyword evidence="4 6" id="KW-0862">Zinc</keyword>
<proteinExistence type="inferred from homology"/>
<dbReference type="EMBL" id="CP137845">
    <property type="protein sequence ID" value="WPB53945.1"/>
    <property type="molecule type" value="Genomic_DNA"/>
</dbReference>
<dbReference type="PANTHER" id="PTHR11804">
    <property type="entry name" value="PROTEASE M3 THIMET OLIGOPEPTIDASE-RELATED"/>
    <property type="match status" value="1"/>
</dbReference>
<gene>
    <name evidence="10" type="primary">pepF</name>
    <name evidence="10" type="ORF">R9B83_03065</name>
</gene>
<comment type="function">
    <text evidence="6">Has oligopeptidase activity and degrades a variety of small bioactive peptides.</text>
</comment>
<dbReference type="InterPro" id="IPR013647">
    <property type="entry name" value="OligopepF_N_dom"/>
</dbReference>
<keyword evidence="7" id="KW-0812">Transmembrane</keyword>
<dbReference type="CDD" id="cd09608">
    <property type="entry name" value="M3B_PepF"/>
    <property type="match status" value="1"/>
</dbReference>
<keyword evidence="5 6" id="KW-0482">Metalloprotease</keyword>
<keyword evidence="7" id="KW-0472">Membrane</keyword>
<keyword evidence="7" id="KW-1133">Transmembrane helix</keyword>
<name>A0ABZ0PAM3_9BACT</name>
<evidence type="ECO:0000256" key="7">
    <source>
        <dbReference type="SAM" id="Phobius"/>
    </source>
</evidence>